<proteinExistence type="predicted"/>
<reference evidence="2" key="2">
    <citation type="submission" date="2015-01" db="EMBL/GenBank/DDBJ databases">
        <title>Evolutionary Origins and Diversification of the Mycorrhizal Mutualists.</title>
        <authorList>
            <consortium name="DOE Joint Genome Institute"/>
            <consortium name="Mycorrhizal Genomics Consortium"/>
            <person name="Kohler A."/>
            <person name="Kuo A."/>
            <person name="Nagy L.G."/>
            <person name="Floudas D."/>
            <person name="Copeland A."/>
            <person name="Barry K.W."/>
            <person name="Cichocki N."/>
            <person name="Veneault-Fourrey C."/>
            <person name="LaButti K."/>
            <person name="Lindquist E.A."/>
            <person name="Lipzen A."/>
            <person name="Lundell T."/>
            <person name="Morin E."/>
            <person name="Murat C."/>
            <person name="Riley R."/>
            <person name="Ohm R."/>
            <person name="Sun H."/>
            <person name="Tunlid A."/>
            <person name="Henrissat B."/>
            <person name="Grigoriev I.V."/>
            <person name="Hibbett D.S."/>
            <person name="Martin F."/>
        </authorList>
    </citation>
    <scope>NUCLEOTIDE SEQUENCE [LARGE SCALE GENOMIC DNA]</scope>
    <source>
        <strain evidence="2">F 1598</strain>
    </source>
</reference>
<feature type="non-terminal residue" evidence="1">
    <location>
        <position position="102"/>
    </location>
</feature>
<dbReference type="HOGENOM" id="CLU_2284164_0_0_1"/>
<name>A0A0C3G683_PILCF</name>
<accession>A0A0C3G683</accession>
<gene>
    <name evidence="1" type="ORF">PILCRDRAFT_816690</name>
</gene>
<reference evidence="1 2" key="1">
    <citation type="submission" date="2014-04" db="EMBL/GenBank/DDBJ databases">
        <authorList>
            <consortium name="DOE Joint Genome Institute"/>
            <person name="Kuo A."/>
            <person name="Tarkka M."/>
            <person name="Buscot F."/>
            <person name="Kohler A."/>
            <person name="Nagy L.G."/>
            <person name="Floudas D."/>
            <person name="Copeland A."/>
            <person name="Barry K.W."/>
            <person name="Cichocki N."/>
            <person name="Veneault-Fourrey C."/>
            <person name="LaButti K."/>
            <person name="Lindquist E.A."/>
            <person name="Lipzen A."/>
            <person name="Lundell T."/>
            <person name="Morin E."/>
            <person name="Murat C."/>
            <person name="Sun H."/>
            <person name="Tunlid A."/>
            <person name="Henrissat B."/>
            <person name="Grigoriev I.V."/>
            <person name="Hibbett D.S."/>
            <person name="Martin F."/>
            <person name="Nordberg H.P."/>
            <person name="Cantor M.N."/>
            <person name="Hua S.X."/>
        </authorList>
    </citation>
    <scope>NUCLEOTIDE SEQUENCE [LARGE SCALE GENOMIC DNA]</scope>
    <source>
        <strain evidence="1 2">F 1598</strain>
    </source>
</reference>
<dbReference type="Proteomes" id="UP000054166">
    <property type="component" value="Unassembled WGS sequence"/>
</dbReference>
<organism evidence="1 2">
    <name type="scientific">Piloderma croceum (strain F 1598)</name>
    <dbReference type="NCBI Taxonomy" id="765440"/>
    <lineage>
        <taxon>Eukaryota</taxon>
        <taxon>Fungi</taxon>
        <taxon>Dikarya</taxon>
        <taxon>Basidiomycota</taxon>
        <taxon>Agaricomycotina</taxon>
        <taxon>Agaricomycetes</taxon>
        <taxon>Agaricomycetidae</taxon>
        <taxon>Atheliales</taxon>
        <taxon>Atheliaceae</taxon>
        <taxon>Piloderma</taxon>
    </lineage>
</organism>
<evidence type="ECO:0000313" key="2">
    <source>
        <dbReference type="Proteomes" id="UP000054166"/>
    </source>
</evidence>
<evidence type="ECO:0000313" key="1">
    <source>
        <dbReference type="EMBL" id="KIM86146.1"/>
    </source>
</evidence>
<keyword evidence="2" id="KW-1185">Reference proteome</keyword>
<sequence>MHDPGNCQQRQRAHSCSLLHATPSSGPQQHYLCCQRIFAIRICIILRQPRANPPPHQRIEHDHGPSRLELEKKRRVNSEEQYSYCSVSYEQQSVIGQLHLAL</sequence>
<dbReference type="AlphaFoldDB" id="A0A0C3G683"/>
<protein>
    <submittedName>
        <fullName evidence="1">Uncharacterized protein</fullName>
    </submittedName>
</protein>
<dbReference type="EMBL" id="KN832983">
    <property type="protein sequence ID" value="KIM86146.1"/>
    <property type="molecule type" value="Genomic_DNA"/>
</dbReference>
<dbReference type="InParanoid" id="A0A0C3G683"/>